<evidence type="ECO:0000256" key="1">
    <source>
        <dbReference type="SAM" id="MobiDB-lite"/>
    </source>
</evidence>
<comment type="caution">
    <text evidence="2">The sequence shown here is derived from an EMBL/GenBank/DDBJ whole genome shotgun (WGS) entry which is preliminary data.</text>
</comment>
<gene>
    <name evidence="2" type="ORF">OB2597_05085</name>
</gene>
<accession>A3TSK2</accession>
<reference evidence="2 3" key="1">
    <citation type="journal article" date="2010" name="J. Bacteriol.">
        <title>Genome sequences of Oceanicola granulosus HTCC2516(T) and Oceanicola batsensis HTCC2597(TDelta).</title>
        <authorList>
            <person name="Thrash J.C."/>
            <person name="Cho J.C."/>
            <person name="Vergin K.L."/>
            <person name="Giovannoni S.J."/>
        </authorList>
    </citation>
    <scope>NUCLEOTIDE SEQUENCE [LARGE SCALE GENOMIC DNA]</scope>
    <source>
        <strain evidence="3">ATCC BAA-863 / DSM 15984 / KCTC 12145 / HTCC2597</strain>
    </source>
</reference>
<sequence length="92" mass="10636">MASRSAFEWDPENDRYICPEGHELKQFRRNYSDTARGRDLTGTRKYRALKADCQACPSRHRCCSNMEFRAVTREEHEDAPPCGRGLPDDEGI</sequence>
<dbReference type="AlphaFoldDB" id="A3TSK2"/>
<dbReference type="Proteomes" id="UP000004318">
    <property type="component" value="Unassembled WGS sequence"/>
</dbReference>
<organism evidence="2 3">
    <name type="scientific">Pseudooceanicola batsensis (strain ATCC BAA-863 / DSM 15984 / KCTC 12145 / HTCC2597)</name>
    <name type="common">Oceanicola batsensis</name>
    <dbReference type="NCBI Taxonomy" id="252305"/>
    <lineage>
        <taxon>Bacteria</taxon>
        <taxon>Pseudomonadati</taxon>
        <taxon>Pseudomonadota</taxon>
        <taxon>Alphaproteobacteria</taxon>
        <taxon>Rhodobacterales</taxon>
        <taxon>Paracoccaceae</taxon>
        <taxon>Pseudooceanicola</taxon>
    </lineage>
</organism>
<dbReference type="HOGENOM" id="CLU_2410345_0_0_5"/>
<dbReference type="eggNOG" id="COG3666">
    <property type="taxonomic scope" value="Bacteria"/>
</dbReference>
<keyword evidence="3" id="KW-1185">Reference proteome</keyword>
<dbReference type="STRING" id="252305.OB2597_05085"/>
<protein>
    <submittedName>
        <fullName evidence="2">Transposase, truncated</fullName>
    </submittedName>
</protein>
<dbReference type="EMBL" id="AAMO01000001">
    <property type="protein sequence ID" value="EAQ04629.1"/>
    <property type="molecule type" value="Genomic_DNA"/>
</dbReference>
<feature type="region of interest" description="Disordered" evidence="1">
    <location>
        <begin position="73"/>
        <end position="92"/>
    </location>
</feature>
<evidence type="ECO:0000313" key="3">
    <source>
        <dbReference type="Proteomes" id="UP000004318"/>
    </source>
</evidence>
<proteinExistence type="predicted"/>
<name>A3TSK2_PSEBH</name>
<evidence type="ECO:0000313" key="2">
    <source>
        <dbReference type="EMBL" id="EAQ04629.1"/>
    </source>
</evidence>